<protein>
    <submittedName>
        <fullName evidence="1">Uncharacterized protein</fullName>
    </submittedName>
</protein>
<accession>C7MM55</accession>
<gene>
    <name evidence="1" type="ordered locus">Ccur_02680</name>
</gene>
<dbReference type="AlphaFoldDB" id="C7MM55"/>
<keyword evidence="2" id="KW-1185">Reference proteome</keyword>
<dbReference type="RefSeq" id="WP_012802683.1">
    <property type="nucleotide sequence ID" value="NC_013170.1"/>
</dbReference>
<dbReference type="KEGG" id="ccu:Ccur_02680"/>
<sequence>METLSIHRAVEEIRLSDAPDAPVARMSMDAASINEAAQKIAAMQKQFAELKAKIAKGEVSDKDAKRIAKVYRDVLDACLGQTQRLAIYKWLKGGAHIPDAEVNHLISPLVVWCQQNVLDAVMPHVQAEAFAELTDNAAQQA</sequence>
<reference evidence="1 2" key="1">
    <citation type="journal article" date="2009" name="Stand. Genomic Sci.">
        <title>Complete genome sequence of Cryptobacterium curtum type strain (12-3).</title>
        <authorList>
            <person name="Mavrommatis K."/>
            <person name="Pukall R."/>
            <person name="Rohde C."/>
            <person name="Chen F."/>
            <person name="Sims D."/>
            <person name="Brettin T."/>
            <person name="Kuske C."/>
            <person name="Detter J.C."/>
            <person name="Han C."/>
            <person name="Lapidus A."/>
            <person name="Copeland A."/>
            <person name="Glavina Del Rio T."/>
            <person name="Nolan M."/>
            <person name="Lucas S."/>
            <person name="Tice H."/>
            <person name="Cheng J.F."/>
            <person name="Bruce D."/>
            <person name="Goodwin L."/>
            <person name="Pitluck S."/>
            <person name="Ovchinnikova G."/>
            <person name="Pati A."/>
            <person name="Ivanova N."/>
            <person name="Chen A."/>
            <person name="Palaniappan K."/>
            <person name="Chain P."/>
            <person name="D'haeseleer P."/>
            <person name="Goker M."/>
            <person name="Bristow J."/>
            <person name="Eisen J.A."/>
            <person name="Markowitz V."/>
            <person name="Hugenholtz P."/>
            <person name="Rohde M."/>
            <person name="Klenk H.P."/>
            <person name="Kyrpides N.C."/>
        </authorList>
    </citation>
    <scope>NUCLEOTIDE SEQUENCE [LARGE SCALE GENOMIC DNA]</scope>
    <source>
        <strain evidence="2">ATCC 700683 / DSM 15641 / 12-3</strain>
    </source>
</reference>
<evidence type="ECO:0000313" key="1">
    <source>
        <dbReference type="EMBL" id="ACU93995.1"/>
    </source>
</evidence>
<dbReference type="EMBL" id="CP001682">
    <property type="protein sequence ID" value="ACU93995.1"/>
    <property type="molecule type" value="Genomic_DNA"/>
</dbReference>
<evidence type="ECO:0000313" key="2">
    <source>
        <dbReference type="Proteomes" id="UP000000954"/>
    </source>
</evidence>
<proteinExistence type="predicted"/>
<dbReference type="Proteomes" id="UP000000954">
    <property type="component" value="Chromosome"/>
</dbReference>
<dbReference type="HOGENOM" id="CLU_1822168_0_0_11"/>
<organism evidence="1 2">
    <name type="scientific">Cryptobacterium curtum (strain ATCC 700683 / DSM 15641 / CCUG 43107 / 12-3)</name>
    <dbReference type="NCBI Taxonomy" id="469378"/>
    <lineage>
        <taxon>Bacteria</taxon>
        <taxon>Bacillati</taxon>
        <taxon>Actinomycetota</taxon>
        <taxon>Coriobacteriia</taxon>
        <taxon>Eggerthellales</taxon>
        <taxon>Eggerthellaceae</taxon>
        <taxon>Cryptobacterium</taxon>
    </lineage>
</organism>
<name>C7MM55_CRYCD</name>
<dbReference type="OrthoDB" id="9874224at2"/>
<dbReference type="STRING" id="469378.Ccur_02680"/>